<feature type="domain" description="RNase H type-1" evidence="1">
    <location>
        <begin position="2"/>
        <end position="37"/>
    </location>
</feature>
<protein>
    <submittedName>
        <fullName evidence="2">Reverse transcriptase-like protein</fullName>
    </submittedName>
</protein>
<dbReference type="AlphaFoldDB" id="A0A955L7Y5"/>
<sequence length="44" mass="4823">MKPLFDKITSLIAGFDSVTFTHVPRAENSFADKLVNIALDAKLS</sequence>
<comment type="caution">
    <text evidence="2">The sequence shown here is derived from an EMBL/GenBank/DDBJ whole genome shotgun (WGS) entry which is preliminary data.</text>
</comment>
<keyword evidence="2" id="KW-0695">RNA-directed DNA polymerase</keyword>
<reference evidence="2" key="2">
    <citation type="journal article" date="2021" name="Microbiome">
        <title>Successional dynamics and alternative stable states in a saline activated sludge microbial community over 9 years.</title>
        <authorList>
            <person name="Wang Y."/>
            <person name="Ye J."/>
            <person name="Ju F."/>
            <person name="Liu L."/>
            <person name="Boyd J.A."/>
            <person name="Deng Y."/>
            <person name="Parks D.H."/>
            <person name="Jiang X."/>
            <person name="Yin X."/>
            <person name="Woodcroft B.J."/>
            <person name="Tyson G.W."/>
            <person name="Hugenholtz P."/>
            <person name="Polz M.F."/>
            <person name="Zhang T."/>
        </authorList>
    </citation>
    <scope>NUCLEOTIDE SEQUENCE</scope>
    <source>
        <strain evidence="2">HKST-UBA11</strain>
    </source>
</reference>
<organism evidence="2 3">
    <name type="scientific">Candidatus Dojkabacteria bacterium</name>
    <dbReference type="NCBI Taxonomy" id="2099670"/>
    <lineage>
        <taxon>Bacteria</taxon>
        <taxon>Candidatus Dojkabacteria</taxon>
    </lineage>
</organism>
<dbReference type="Proteomes" id="UP000754563">
    <property type="component" value="Unassembled WGS sequence"/>
</dbReference>
<accession>A0A955L7Y5</accession>
<evidence type="ECO:0000313" key="3">
    <source>
        <dbReference type="Proteomes" id="UP000754563"/>
    </source>
</evidence>
<dbReference type="EMBL" id="JAGQLH010000036">
    <property type="protein sequence ID" value="MCA9385670.1"/>
    <property type="molecule type" value="Genomic_DNA"/>
</dbReference>
<dbReference type="InterPro" id="IPR036397">
    <property type="entry name" value="RNaseH_sf"/>
</dbReference>
<evidence type="ECO:0000259" key="1">
    <source>
        <dbReference type="Pfam" id="PF13456"/>
    </source>
</evidence>
<feature type="non-terminal residue" evidence="2">
    <location>
        <position position="1"/>
    </location>
</feature>
<dbReference type="GO" id="GO:0004523">
    <property type="term" value="F:RNA-DNA hybrid ribonuclease activity"/>
    <property type="evidence" value="ECO:0007669"/>
    <property type="project" value="InterPro"/>
</dbReference>
<evidence type="ECO:0000313" key="2">
    <source>
        <dbReference type="EMBL" id="MCA9385670.1"/>
    </source>
</evidence>
<dbReference type="GO" id="GO:0003964">
    <property type="term" value="F:RNA-directed DNA polymerase activity"/>
    <property type="evidence" value="ECO:0007669"/>
    <property type="project" value="UniProtKB-KW"/>
</dbReference>
<reference evidence="2" key="1">
    <citation type="submission" date="2020-04" db="EMBL/GenBank/DDBJ databases">
        <authorList>
            <person name="Zhang T."/>
        </authorList>
    </citation>
    <scope>NUCLEOTIDE SEQUENCE</scope>
    <source>
        <strain evidence="2">HKST-UBA11</strain>
    </source>
</reference>
<dbReference type="Gene3D" id="3.30.420.10">
    <property type="entry name" value="Ribonuclease H-like superfamily/Ribonuclease H"/>
    <property type="match status" value="1"/>
</dbReference>
<dbReference type="SUPFAM" id="SSF53098">
    <property type="entry name" value="Ribonuclease H-like"/>
    <property type="match status" value="1"/>
</dbReference>
<gene>
    <name evidence="2" type="ORF">KC717_03405</name>
</gene>
<keyword evidence="2" id="KW-0808">Transferase</keyword>
<dbReference type="Pfam" id="PF13456">
    <property type="entry name" value="RVT_3"/>
    <property type="match status" value="1"/>
</dbReference>
<dbReference type="InterPro" id="IPR012337">
    <property type="entry name" value="RNaseH-like_sf"/>
</dbReference>
<dbReference type="InterPro" id="IPR002156">
    <property type="entry name" value="RNaseH_domain"/>
</dbReference>
<keyword evidence="2" id="KW-0548">Nucleotidyltransferase</keyword>
<proteinExistence type="predicted"/>
<dbReference type="GO" id="GO:0003676">
    <property type="term" value="F:nucleic acid binding"/>
    <property type="evidence" value="ECO:0007669"/>
    <property type="project" value="InterPro"/>
</dbReference>
<name>A0A955L7Y5_9BACT</name>